<keyword evidence="14" id="KW-1185">Reference proteome</keyword>
<dbReference type="Pfam" id="PF00999">
    <property type="entry name" value="Na_H_Exchanger"/>
    <property type="match status" value="1"/>
</dbReference>
<evidence type="ECO:0000256" key="1">
    <source>
        <dbReference type="ARBA" id="ARBA00004141"/>
    </source>
</evidence>
<name>A0AAQ3MEU8_VIGMU</name>
<comment type="similarity">
    <text evidence="9">Belongs to the monovalent cation:proton antiporter 2 (CPA2) transporter (TC 2.A.37) family. CHX (TC 2.A.37.4) subfamily.</text>
</comment>
<sequence length="850" mass="94411">MGTNETLVSISNTIFRRVVFDEQNSDRDGRFIIYNVQIDIPPKIVSDGIWGNTDIGALPDKTVVPLLEFQILTIFVVTQCFHLVLKRLGFPYFVSQMMVFIYKQMSSPLSYLCFWNHCILYSSSHYHIVVVCFAIYVCDFQLQTGFVLGPSLKIESLKERKSLLFPYGTEDLLNLVSSLGYTFFMFQNSVQMDFSMITRTGKKAWAIALSSLMIPTVVGLSLCYYFMEHVQKTIGEFDGDNLPVIVIGHSGCSFTVIASLLSDLKILNSELGRLALSAALVMDVINSVVTGLGTSIISHLKTNPHDGSKGPELVMYAVTKYVLFVTTVIMIGRPAMKWIVRNTPEGRPVKKAYTFVVVLMTLLAGLFGMFAHQTVLGGVVLFGLLVPEGPPLGSELIKQFELFTTWFLLPIFVTCCAMKIDISAQMNSQLVVAVVTVIVIVHLIKMLFTIGICSYCNMPITDGLCLALMLSCKGVVDYVTNVFLFDSMFLSNETVSMMAISILVLGSIARIGVKSLYDPTRKYACYQKRNILNLKPNAEFRVVACIHKSSHIMSVKNFLDICCPTISSPLVGHVLHLKELVGSSSPIFISHRLQERVGSNHNYSEDVIVAFDLFEHDRAGTAVVSTYTAISPLRFMHDDICYLALDKVASIIILPFHVRWDEDGSISSADQNIRTLNAKVLRRAPCSVGILVNRGSSSSSSTHNNCIMTNSGKRIAMIFLGGSDDRESLCLAKRSMRDCSCNLVVYHLVWAHCEANWEMMLDDEVLKSVRGYYGRLENVSYELVTIHQASETSAFVSSIANQHDFFIVGRRHGMKSPVTAALESWTEFSELGVIGDLLASPDSRTDASIL</sequence>
<accession>A0AAQ3MEU8</accession>
<dbReference type="EMBL" id="CP144690">
    <property type="protein sequence ID" value="WVY89836.1"/>
    <property type="molecule type" value="Genomic_DNA"/>
</dbReference>
<evidence type="ECO:0000256" key="10">
    <source>
        <dbReference type="SAM" id="Phobius"/>
    </source>
</evidence>
<keyword evidence="3" id="KW-0633">Potassium transport</keyword>
<evidence type="ECO:0000259" key="12">
    <source>
        <dbReference type="Pfam" id="PF23256"/>
    </source>
</evidence>
<dbReference type="Pfam" id="PF23256">
    <property type="entry name" value="CHX17_2nd"/>
    <property type="match status" value="1"/>
</dbReference>
<organism evidence="13 14">
    <name type="scientific">Vigna mungo</name>
    <name type="common">Black gram</name>
    <name type="synonym">Phaseolus mungo</name>
    <dbReference type="NCBI Taxonomy" id="3915"/>
    <lineage>
        <taxon>Eukaryota</taxon>
        <taxon>Viridiplantae</taxon>
        <taxon>Streptophyta</taxon>
        <taxon>Embryophyta</taxon>
        <taxon>Tracheophyta</taxon>
        <taxon>Spermatophyta</taxon>
        <taxon>Magnoliopsida</taxon>
        <taxon>eudicotyledons</taxon>
        <taxon>Gunneridae</taxon>
        <taxon>Pentapetalae</taxon>
        <taxon>rosids</taxon>
        <taxon>fabids</taxon>
        <taxon>Fabales</taxon>
        <taxon>Fabaceae</taxon>
        <taxon>Papilionoideae</taxon>
        <taxon>50 kb inversion clade</taxon>
        <taxon>NPAAA clade</taxon>
        <taxon>indigoferoid/millettioid clade</taxon>
        <taxon>Phaseoleae</taxon>
        <taxon>Vigna</taxon>
    </lineage>
</organism>
<feature type="transmembrane region" description="Helical" evidence="10">
    <location>
        <begin position="313"/>
        <end position="331"/>
    </location>
</feature>
<reference evidence="13 14" key="1">
    <citation type="journal article" date="2023" name="Life. Sci Alliance">
        <title>Evolutionary insights into 3D genome organization and epigenetic landscape of Vigna mungo.</title>
        <authorList>
            <person name="Junaid A."/>
            <person name="Singh B."/>
            <person name="Bhatia S."/>
        </authorList>
    </citation>
    <scope>NUCLEOTIDE SEQUENCE [LARGE SCALE GENOMIC DNA]</scope>
    <source>
        <strain evidence="13">Urdbean</strain>
    </source>
</reference>
<dbReference type="GO" id="GO:0012505">
    <property type="term" value="C:endomembrane system"/>
    <property type="evidence" value="ECO:0007669"/>
    <property type="project" value="TreeGrafter"/>
</dbReference>
<dbReference type="PANTHER" id="PTHR32468:SF101">
    <property type="entry name" value="CATION_H+ EXCHANGER 2"/>
    <property type="match status" value="1"/>
</dbReference>
<feature type="domain" description="Cation/H+ exchanger transmembrane" evidence="11">
    <location>
        <begin position="141"/>
        <end position="507"/>
    </location>
</feature>
<feature type="transmembrane region" description="Helical" evidence="10">
    <location>
        <begin position="172"/>
        <end position="192"/>
    </location>
</feature>
<dbReference type="InterPro" id="IPR038770">
    <property type="entry name" value="Na+/solute_symporter_sf"/>
</dbReference>
<dbReference type="GO" id="GO:0016020">
    <property type="term" value="C:membrane"/>
    <property type="evidence" value="ECO:0007669"/>
    <property type="project" value="UniProtKB-SubCell"/>
</dbReference>
<evidence type="ECO:0000256" key="6">
    <source>
        <dbReference type="ARBA" id="ARBA00022989"/>
    </source>
</evidence>
<feature type="domain" description="Cation/H(+) antiporter central" evidence="12">
    <location>
        <begin position="570"/>
        <end position="698"/>
    </location>
</feature>
<evidence type="ECO:0000256" key="4">
    <source>
        <dbReference type="ARBA" id="ARBA00022692"/>
    </source>
</evidence>
<dbReference type="GO" id="GO:0006885">
    <property type="term" value="P:regulation of pH"/>
    <property type="evidence" value="ECO:0007669"/>
    <property type="project" value="TreeGrafter"/>
</dbReference>
<keyword evidence="7" id="KW-0406">Ion transport</keyword>
<keyword evidence="4 10" id="KW-0812">Transmembrane</keyword>
<evidence type="ECO:0000259" key="11">
    <source>
        <dbReference type="Pfam" id="PF00999"/>
    </source>
</evidence>
<dbReference type="GO" id="GO:0006813">
    <property type="term" value="P:potassium ion transport"/>
    <property type="evidence" value="ECO:0007669"/>
    <property type="project" value="UniProtKB-KW"/>
</dbReference>
<evidence type="ECO:0008006" key="15">
    <source>
        <dbReference type="Google" id="ProtNLM"/>
    </source>
</evidence>
<feature type="transmembrane region" description="Helical" evidence="10">
    <location>
        <begin position="204"/>
        <end position="227"/>
    </location>
</feature>
<feature type="transmembrane region" description="Helical" evidence="10">
    <location>
        <begin position="430"/>
        <end position="452"/>
    </location>
</feature>
<dbReference type="GO" id="GO:1902600">
    <property type="term" value="P:proton transmembrane transport"/>
    <property type="evidence" value="ECO:0007669"/>
    <property type="project" value="InterPro"/>
</dbReference>
<dbReference type="Proteomes" id="UP001374535">
    <property type="component" value="Chromosome 11"/>
</dbReference>
<evidence type="ECO:0000256" key="8">
    <source>
        <dbReference type="ARBA" id="ARBA00023136"/>
    </source>
</evidence>
<feature type="transmembrane region" description="Helical" evidence="10">
    <location>
        <begin position="274"/>
        <end position="293"/>
    </location>
</feature>
<feature type="transmembrane region" description="Helical" evidence="10">
    <location>
        <begin position="397"/>
        <end position="418"/>
    </location>
</feature>
<dbReference type="InterPro" id="IPR006153">
    <property type="entry name" value="Cation/H_exchanger_TM"/>
</dbReference>
<dbReference type="GO" id="GO:0015297">
    <property type="term" value="F:antiporter activity"/>
    <property type="evidence" value="ECO:0007669"/>
    <property type="project" value="InterPro"/>
</dbReference>
<evidence type="ECO:0000256" key="2">
    <source>
        <dbReference type="ARBA" id="ARBA00022448"/>
    </source>
</evidence>
<dbReference type="InterPro" id="IPR057291">
    <property type="entry name" value="CHX17_2nd"/>
</dbReference>
<keyword evidence="2" id="KW-0813">Transport</keyword>
<dbReference type="AlphaFoldDB" id="A0AAQ3MEU8"/>
<keyword evidence="8 10" id="KW-0472">Membrane</keyword>
<evidence type="ECO:0000256" key="3">
    <source>
        <dbReference type="ARBA" id="ARBA00022538"/>
    </source>
</evidence>
<evidence type="ECO:0000256" key="7">
    <source>
        <dbReference type="ARBA" id="ARBA00023065"/>
    </source>
</evidence>
<dbReference type="PANTHER" id="PTHR32468">
    <property type="entry name" value="CATION/H + ANTIPORTER"/>
    <property type="match status" value="1"/>
</dbReference>
<evidence type="ECO:0000256" key="5">
    <source>
        <dbReference type="ARBA" id="ARBA00022958"/>
    </source>
</evidence>
<proteinExistence type="inferred from homology"/>
<evidence type="ECO:0000256" key="9">
    <source>
        <dbReference type="ARBA" id="ARBA00038341"/>
    </source>
</evidence>
<feature type="transmembrane region" description="Helical" evidence="10">
    <location>
        <begin position="109"/>
        <end position="137"/>
    </location>
</feature>
<comment type="subcellular location">
    <subcellularLocation>
        <location evidence="1">Membrane</location>
        <topology evidence="1">Multi-pass membrane protein</topology>
    </subcellularLocation>
</comment>
<evidence type="ECO:0000313" key="14">
    <source>
        <dbReference type="Proteomes" id="UP001374535"/>
    </source>
</evidence>
<dbReference type="InterPro" id="IPR050794">
    <property type="entry name" value="CPA2_transporter"/>
</dbReference>
<gene>
    <name evidence="13" type="ORF">V8G54_035350</name>
</gene>
<evidence type="ECO:0000313" key="13">
    <source>
        <dbReference type="EMBL" id="WVY89836.1"/>
    </source>
</evidence>
<feature type="transmembrane region" description="Helical" evidence="10">
    <location>
        <begin position="352"/>
        <end position="385"/>
    </location>
</feature>
<keyword evidence="5" id="KW-0630">Potassium</keyword>
<feature type="transmembrane region" description="Helical" evidence="10">
    <location>
        <begin position="242"/>
        <end position="262"/>
    </location>
</feature>
<feature type="non-terminal residue" evidence="13">
    <location>
        <position position="1"/>
    </location>
</feature>
<feature type="transmembrane region" description="Helical" evidence="10">
    <location>
        <begin position="494"/>
        <end position="513"/>
    </location>
</feature>
<protein>
    <recommendedName>
        <fullName evidence="15">Cation/H+ exchanger domain-containing protein</fullName>
    </recommendedName>
</protein>
<dbReference type="Gene3D" id="1.20.1530.20">
    <property type="match status" value="1"/>
</dbReference>
<keyword evidence="6 10" id="KW-1133">Transmembrane helix</keyword>